<dbReference type="EC" id="2.4.2.1" evidence="3"/>
<evidence type="ECO:0000256" key="5">
    <source>
        <dbReference type="ARBA" id="ARBA00022679"/>
    </source>
</evidence>
<evidence type="ECO:0000256" key="6">
    <source>
        <dbReference type="ARBA" id="ARBA00031036"/>
    </source>
</evidence>
<dbReference type="Proteomes" id="UP001230156">
    <property type="component" value="Unassembled WGS sequence"/>
</dbReference>
<dbReference type="EMBL" id="JAUYVI010000001">
    <property type="protein sequence ID" value="MDQ7246297.1"/>
    <property type="molecule type" value="Genomic_DNA"/>
</dbReference>
<feature type="domain" description="Nucleoside phosphorylase" evidence="7">
    <location>
        <begin position="22"/>
        <end position="245"/>
    </location>
</feature>
<organism evidence="8 9">
    <name type="scientific">Dongia sedimenti</name>
    <dbReference type="NCBI Taxonomy" id="3064282"/>
    <lineage>
        <taxon>Bacteria</taxon>
        <taxon>Pseudomonadati</taxon>
        <taxon>Pseudomonadota</taxon>
        <taxon>Alphaproteobacteria</taxon>
        <taxon>Rhodospirillales</taxon>
        <taxon>Dongiaceae</taxon>
        <taxon>Dongia</taxon>
    </lineage>
</organism>
<dbReference type="RefSeq" id="WP_379953675.1">
    <property type="nucleotide sequence ID" value="NZ_JAUYVI010000001.1"/>
</dbReference>
<evidence type="ECO:0000256" key="4">
    <source>
        <dbReference type="ARBA" id="ARBA00022676"/>
    </source>
</evidence>
<keyword evidence="4" id="KW-0328">Glycosyltransferase</keyword>
<evidence type="ECO:0000256" key="3">
    <source>
        <dbReference type="ARBA" id="ARBA00011886"/>
    </source>
</evidence>
<dbReference type="InterPro" id="IPR035994">
    <property type="entry name" value="Nucleoside_phosphorylase_sf"/>
</dbReference>
<comment type="similarity">
    <text evidence="2">Belongs to the PNP/MTAP phosphorylase family.</text>
</comment>
<gene>
    <name evidence="8" type="ORF">Q8A70_01405</name>
</gene>
<protein>
    <recommendedName>
        <fullName evidence="3">purine-nucleoside phosphorylase</fullName>
        <ecNumber evidence="3">2.4.2.1</ecNumber>
    </recommendedName>
    <alternativeName>
        <fullName evidence="6">Inosine-guanosine phosphorylase</fullName>
    </alternativeName>
</protein>
<comment type="pathway">
    <text evidence="1">Purine metabolism; purine nucleoside salvage.</text>
</comment>
<dbReference type="InterPro" id="IPR000845">
    <property type="entry name" value="Nucleoside_phosphorylase_d"/>
</dbReference>
<dbReference type="SUPFAM" id="SSF53167">
    <property type="entry name" value="Purine and uridine phosphorylases"/>
    <property type="match status" value="1"/>
</dbReference>
<accession>A0ABU0YGG8</accession>
<dbReference type="PANTHER" id="PTHR11904:SF9">
    <property type="entry name" value="PURINE NUCLEOSIDE PHOSPHORYLASE-RELATED"/>
    <property type="match status" value="1"/>
</dbReference>
<evidence type="ECO:0000313" key="8">
    <source>
        <dbReference type="EMBL" id="MDQ7246297.1"/>
    </source>
</evidence>
<evidence type="ECO:0000256" key="2">
    <source>
        <dbReference type="ARBA" id="ARBA00006751"/>
    </source>
</evidence>
<dbReference type="Gene3D" id="3.40.50.1580">
    <property type="entry name" value="Nucleoside phosphorylase domain"/>
    <property type="match status" value="1"/>
</dbReference>
<evidence type="ECO:0000256" key="1">
    <source>
        <dbReference type="ARBA" id="ARBA00005058"/>
    </source>
</evidence>
<reference evidence="9" key="1">
    <citation type="submission" date="2023-08" db="EMBL/GenBank/DDBJ databases">
        <title>Rhodospirillaceae gen. nov., a novel taxon isolated from the Yangtze River Yuezi River estuary sludge.</title>
        <authorList>
            <person name="Ruan L."/>
        </authorList>
    </citation>
    <scope>NUCLEOTIDE SEQUENCE [LARGE SCALE GENOMIC DNA]</scope>
    <source>
        <strain evidence="9">R-7</strain>
    </source>
</reference>
<keyword evidence="5" id="KW-0808">Transferase</keyword>
<dbReference type="PANTHER" id="PTHR11904">
    <property type="entry name" value="METHYLTHIOADENOSINE/PURINE NUCLEOSIDE PHOSPHORYLASE"/>
    <property type="match status" value="1"/>
</dbReference>
<dbReference type="Pfam" id="PF01048">
    <property type="entry name" value="PNP_UDP_1"/>
    <property type="match status" value="1"/>
</dbReference>
<proteinExistence type="inferred from homology"/>
<dbReference type="InterPro" id="IPR011268">
    <property type="entry name" value="Purine_phosphorylase"/>
</dbReference>
<evidence type="ECO:0000313" key="9">
    <source>
        <dbReference type="Proteomes" id="UP001230156"/>
    </source>
</evidence>
<comment type="caution">
    <text evidence="8">The sequence shown here is derived from an EMBL/GenBank/DDBJ whole genome shotgun (WGS) entry which is preliminary data.</text>
</comment>
<name>A0ABU0YGG8_9PROT</name>
<sequence>MSTAATVERILERIGHRQPKLAIVLSTGLQAVDGDIEDPTTFAYAELPGFPKSAVPSHRGRLLLGKLAGHSVALLESHEDYYRAGRVDAMREPFEVAAALGCGKVLLTAAAHSLRADLGPGRLALVTSHVMLGDPASLSHGFATRYPIDWHAAYDPVLTERLTAASARVEVPLASGCFGWGGDAANARDQGADMLGVSLIPESVIARALGMRSVAIANIIDWAPGAAPAGISPDLARQRADFGAIHLRRILADYLQHGGAD</sequence>
<evidence type="ECO:0000259" key="7">
    <source>
        <dbReference type="Pfam" id="PF01048"/>
    </source>
</evidence>
<keyword evidence="9" id="KW-1185">Reference proteome</keyword>